<dbReference type="AlphaFoldDB" id="A0ABC8RFZ4"/>
<keyword evidence="3" id="KW-1185">Reference proteome</keyword>
<dbReference type="EMBL" id="CAUOFW020001325">
    <property type="protein sequence ID" value="CAK9143722.1"/>
    <property type="molecule type" value="Genomic_DNA"/>
</dbReference>
<accession>A0ABC8RFZ4</accession>
<proteinExistence type="predicted"/>
<evidence type="ECO:0000256" key="1">
    <source>
        <dbReference type="SAM" id="MobiDB-lite"/>
    </source>
</evidence>
<reference evidence="2 3" key="1">
    <citation type="submission" date="2024-02" db="EMBL/GenBank/DDBJ databases">
        <authorList>
            <person name="Vignale AGUSTIN F."/>
            <person name="Sosa J E."/>
            <person name="Modenutti C."/>
        </authorList>
    </citation>
    <scope>NUCLEOTIDE SEQUENCE [LARGE SCALE GENOMIC DNA]</scope>
</reference>
<name>A0ABC8RFZ4_9AQUA</name>
<feature type="region of interest" description="Disordered" evidence="1">
    <location>
        <begin position="1"/>
        <end position="49"/>
    </location>
</feature>
<comment type="caution">
    <text evidence="2">The sequence shown here is derived from an EMBL/GenBank/DDBJ whole genome shotgun (WGS) entry which is preliminary data.</text>
</comment>
<evidence type="ECO:0000313" key="3">
    <source>
        <dbReference type="Proteomes" id="UP001642360"/>
    </source>
</evidence>
<protein>
    <submittedName>
        <fullName evidence="2">Uncharacterized protein</fullName>
    </submittedName>
</protein>
<feature type="compositionally biased region" description="Basic and acidic residues" evidence="1">
    <location>
        <begin position="1"/>
        <end position="20"/>
    </location>
</feature>
<sequence length="133" mass="13487">MSRSDGKQTKTDEVVPEQRGRRQHKGGIAGRRELREATEIGEEAASAEEAGARVAMIADIVGADSASAAGEVGIDIVGVGTVNAGVGTAGMDTAGTTSADLDDSLEGTRSMGIMVEGASSASGCRQGNKLEHR</sequence>
<organism evidence="2 3">
    <name type="scientific">Ilex paraguariensis</name>
    <name type="common">yerba mate</name>
    <dbReference type="NCBI Taxonomy" id="185542"/>
    <lineage>
        <taxon>Eukaryota</taxon>
        <taxon>Viridiplantae</taxon>
        <taxon>Streptophyta</taxon>
        <taxon>Embryophyta</taxon>
        <taxon>Tracheophyta</taxon>
        <taxon>Spermatophyta</taxon>
        <taxon>Magnoliopsida</taxon>
        <taxon>eudicotyledons</taxon>
        <taxon>Gunneridae</taxon>
        <taxon>Pentapetalae</taxon>
        <taxon>asterids</taxon>
        <taxon>campanulids</taxon>
        <taxon>Aquifoliales</taxon>
        <taxon>Aquifoliaceae</taxon>
        <taxon>Ilex</taxon>
    </lineage>
</organism>
<evidence type="ECO:0000313" key="2">
    <source>
        <dbReference type="EMBL" id="CAK9143722.1"/>
    </source>
</evidence>
<dbReference type="Proteomes" id="UP001642360">
    <property type="component" value="Unassembled WGS sequence"/>
</dbReference>
<gene>
    <name evidence="2" type="ORF">ILEXP_LOCUS11442</name>
</gene>